<keyword evidence="1" id="KW-0678">Repressor</keyword>
<dbReference type="SMART" id="SM00422">
    <property type="entry name" value="HTH_MERR"/>
    <property type="match status" value="1"/>
</dbReference>
<dbReference type="SUPFAM" id="SSF46955">
    <property type="entry name" value="Putative DNA-binding domain"/>
    <property type="match status" value="1"/>
</dbReference>
<evidence type="ECO:0000256" key="1">
    <source>
        <dbReference type="ARBA" id="ARBA00022491"/>
    </source>
</evidence>
<dbReference type="EMBL" id="LUXO01000004">
    <property type="protein sequence ID" value="KZV06309.1"/>
    <property type="molecule type" value="Genomic_DNA"/>
</dbReference>
<proteinExistence type="predicted"/>
<keyword evidence="3" id="KW-0238">DNA-binding</keyword>
<feature type="domain" description="HTH merR-type" evidence="5">
    <location>
        <begin position="19"/>
        <end position="89"/>
    </location>
</feature>
<evidence type="ECO:0000313" key="6">
    <source>
        <dbReference type="EMBL" id="KZU03474.1"/>
    </source>
</evidence>
<protein>
    <submittedName>
        <fullName evidence="6 9">Transcriptional regulator</fullName>
    </submittedName>
    <submittedName>
        <fullName evidence="7">Putative transcriptional regulator</fullName>
    </submittedName>
</protein>
<dbReference type="InterPro" id="IPR047057">
    <property type="entry name" value="MerR_fam"/>
</dbReference>
<evidence type="ECO:0000313" key="12">
    <source>
        <dbReference type="Proteomes" id="UP000076989"/>
    </source>
</evidence>
<organism evidence="7 11">
    <name type="scientific">Lactiplantibacillus plantarum</name>
    <name type="common">Lactobacillus plantarum</name>
    <dbReference type="NCBI Taxonomy" id="1590"/>
    <lineage>
        <taxon>Bacteria</taxon>
        <taxon>Bacillati</taxon>
        <taxon>Bacillota</taxon>
        <taxon>Bacilli</taxon>
        <taxon>Lactobacillales</taxon>
        <taxon>Lactobacillaceae</taxon>
        <taxon>Lactiplantibacillus</taxon>
    </lineage>
</organism>
<dbReference type="PROSITE" id="PS50937">
    <property type="entry name" value="HTH_MERR_2"/>
    <property type="match status" value="1"/>
</dbReference>
<reference evidence="10 11" key="1">
    <citation type="submission" date="2016-03" db="EMBL/GenBank/DDBJ databases">
        <title>Comparative genomics of 54 Lactobacillus plantarum strains reveals genomic uncoupling from niche constraints.</title>
        <authorList>
            <person name="Martino M.E."/>
        </authorList>
    </citation>
    <scope>NUCLEOTIDE SEQUENCE [LARGE SCALE GENOMIC DNA]</scope>
    <source>
        <strain evidence="7 11">19.1</strain>
        <strain evidence="8 10">NAB2</strain>
        <strain evidence="6 12">Nizo2260</strain>
    </source>
</reference>
<dbReference type="KEGG" id="lpb:SH83_13525"/>
<evidence type="ECO:0000256" key="3">
    <source>
        <dbReference type="ARBA" id="ARBA00023125"/>
    </source>
</evidence>
<dbReference type="EMBL" id="CP066817">
    <property type="protein sequence ID" value="QQM61363.1"/>
    <property type="molecule type" value="Genomic_DNA"/>
</dbReference>
<dbReference type="PANTHER" id="PTHR30204">
    <property type="entry name" value="REDOX-CYCLING DRUG-SENSING TRANSCRIPTIONAL ACTIVATOR SOXR"/>
    <property type="match status" value="1"/>
</dbReference>
<dbReference type="RefSeq" id="WP_003642464.1">
    <property type="nucleotide sequence ID" value="NZ_AP018405.1"/>
</dbReference>
<dbReference type="GO" id="GO:0003700">
    <property type="term" value="F:DNA-binding transcription factor activity"/>
    <property type="evidence" value="ECO:0007669"/>
    <property type="project" value="InterPro"/>
</dbReference>
<dbReference type="Proteomes" id="UP000076989">
    <property type="component" value="Unassembled WGS sequence"/>
</dbReference>
<evidence type="ECO:0000313" key="10">
    <source>
        <dbReference type="Proteomes" id="UP000076872"/>
    </source>
</evidence>
<reference evidence="9 13" key="2">
    <citation type="submission" date="2020-12" db="EMBL/GenBank/DDBJ databases">
        <title>Whole genome sequencing of Lactobacillus plantarum PC518.</title>
        <authorList>
            <person name="Guo Q."/>
        </authorList>
    </citation>
    <scope>NUCLEOTIDE SEQUENCE [LARGE SCALE GENOMIC DNA]</scope>
    <source>
        <strain evidence="9 13">PC518</strain>
    </source>
</reference>
<accession>A0A0G9GVY1</accession>
<dbReference type="InterPro" id="IPR009061">
    <property type="entry name" value="DNA-bd_dom_put_sf"/>
</dbReference>
<dbReference type="Proteomes" id="UP000076882">
    <property type="component" value="Unassembled WGS sequence"/>
</dbReference>
<dbReference type="EMBL" id="LUWI01000022">
    <property type="protein sequence ID" value="KZU03474.1"/>
    <property type="molecule type" value="Genomic_DNA"/>
</dbReference>
<dbReference type="GO" id="GO:0003677">
    <property type="term" value="F:DNA binding"/>
    <property type="evidence" value="ECO:0007669"/>
    <property type="project" value="UniProtKB-KW"/>
</dbReference>
<dbReference type="CDD" id="cd01105">
    <property type="entry name" value="HTH_GlnR-like"/>
    <property type="match status" value="1"/>
</dbReference>
<dbReference type="InterPro" id="IPR000551">
    <property type="entry name" value="MerR-type_HTH_dom"/>
</dbReference>
<evidence type="ECO:0000256" key="2">
    <source>
        <dbReference type="ARBA" id="ARBA00023015"/>
    </source>
</evidence>
<keyword evidence="2" id="KW-0805">Transcription regulation</keyword>
<gene>
    <name evidence="9" type="ORF">JH395_02065</name>
    <name evidence="7" type="ORF">Lp19_0249</name>
    <name evidence="8" type="ORF">NAB2_0177</name>
    <name evidence="6" type="ORF">Nizo2260_1714</name>
</gene>
<sequence length="152" mass="17218">MTNGTRADLRELFHKGQLTIGISELSRMTGVSPRQLRYWQKKGYIIPKNEDEPGQARVYTMKMVIKAAAMSNLLQTGYTLKAAAAQVDERMRPAQTIYHLLADRYQGYEVADNGQILVDLGPFDPQPDQELFVKLVGDKVKFELKDNSRPDS</sequence>
<dbReference type="Proteomes" id="UP000076872">
    <property type="component" value="Unassembled WGS sequence"/>
</dbReference>
<name>A0A0G9GVY1_LACPN</name>
<dbReference type="PANTHER" id="PTHR30204:SF69">
    <property type="entry name" value="MERR-FAMILY TRANSCRIPTIONAL REGULATOR"/>
    <property type="match status" value="1"/>
</dbReference>
<dbReference type="Gene3D" id="1.10.1660.10">
    <property type="match status" value="1"/>
</dbReference>
<dbReference type="PATRIC" id="fig|1590.142.peg.2900"/>
<keyword evidence="4" id="KW-0804">Transcription</keyword>
<evidence type="ECO:0000313" key="7">
    <source>
        <dbReference type="EMBL" id="KZU98365.1"/>
    </source>
</evidence>
<dbReference type="OMA" id="FFEHTFN"/>
<evidence type="ECO:0000313" key="11">
    <source>
        <dbReference type="Proteomes" id="UP000076882"/>
    </source>
</evidence>
<evidence type="ECO:0000313" key="8">
    <source>
        <dbReference type="EMBL" id="KZV06309.1"/>
    </source>
</evidence>
<dbReference type="EMBL" id="LUXM01000005">
    <property type="protein sequence ID" value="KZU98365.1"/>
    <property type="molecule type" value="Genomic_DNA"/>
</dbReference>
<dbReference type="Proteomes" id="UP000595466">
    <property type="component" value="Chromosome"/>
</dbReference>
<evidence type="ECO:0000313" key="9">
    <source>
        <dbReference type="EMBL" id="QQM61363.1"/>
    </source>
</evidence>
<dbReference type="AlphaFoldDB" id="A0A0G9GVY1"/>
<evidence type="ECO:0000313" key="13">
    <source>
        <dbReference type="Proteomes" id="UP000595466"/>
    </source>
</evidence>
<dbReference type="Pfam" id="PF13411">
    <property type="entry name" value="MerR_1"/>
    <property type="match status" value="1"/>
</dbReference>
<evidence type="ECO:0000259" key="5">
    <source>
        <dbReference type="PROSITE" id="PS50937"/>
    </source>
</evidence>
<evidence type="ECO:0000256" key="4">
    <source>
        <dbReference type="ARBA" id="ARBA00023163"/>
    </source>
</evidence>